<dbReference type="EMBL" id="JADTFC010000028">
    <property type="protein sequence ID" value="MBG6288380.1"/>
    <property type="molecule type" value="Genomic_DNA"/>
</dbReference>
<dbReference type="RefSeq" id="WP_196912741.1">
    <property type="nucleotide sequence ID" value="NZ_JADTFC010000028.1"/>
</dbReference>
<name>A0ABS0KLX4_PSENT</name>
<dbReference type="Pfam" id="PF24024">
    <property type="entry name" value="DUF7336"/>
    <property type="match status" value="1"/>
</dbReference>
<proteinExistence type="predicted"/>
<evidence type="ECO:0000313" key="3">
    <source>
        <dbReference type="Proteomes" id="UP000608450"/>
    </source>
</evidence>
<sequence length="77" mass="8709">MEVFVLHHTYGPDEDESYKFLGVFSSQAKAEQARAGYLNLPGFKDYPDGYSISLYTVDRRHWIEGFVGSDEGIVDAD</sequence>
<feature type="domain" description="DUF7336" evidence="1">
    <location>
        <begin position="1"/>
        <end position="65"/>
    </location>
</feature>
<gene>
    <name evidence="2" type="ORF">I5I61_13070</name>
</gene>
<accession>A0ABS0KLX4</accession>
<keyword evidence="3" id="KW-1185">Reference proteome</keyword>
<reference evidence="2 3" key="1">
    <citation type="submission" date="2020-11" db="EMBL/GenBank/DDBJ databases">
        <title>Enhanced detection system for hospital associated transmission using whole genome sequencing surveillance.</title>
        <authorList>
            <person name="Harrison L.H."/>
            <person name="Van Tyne D."/>
            <person name="Marsh J.W."/>
            <person name="Griffith M.P."/>
            <person name="Snyder D.J."/>
            <person name="Cooper V.S."/>
            <person name="Mustapha M."/>
        </authorList>
    </citation>
    <scope>NUCLEOTIDE SEQUENCE [LARGE SCALE GENOMIC DNA]</scope>
    <source>
        <strain evidence="2 3">PSA00705</strain>
    </source>
</reference>
<evidence type="ECO:0000259" key="1">
    <source>
        <dbReference type="Pfam" id="PF24024"/>
    </source>
</evidence>
<dbReference type="InterPro" id="IPR055760">
    <property type="entry name" value="DUF7336"/>
</dbReference>
<protein>
    <recommendedName>
        <fullName evidence="1">DUF7336 domain-containing protein</fullName>
    </recommendedName>
</protein>
<evidence type="ECO:0000313" key="2">
    <source>
        <dbReference type="EMBL" id="MBG6288380.1"/>
    </source>
</evidence>
<dbReference type="Proteomes" id="UP000608450">
    <property type="component" value="Unassembled WGS sequence"/>
</dbReference>
<organism evidence="2 3">
    <name type="scientific">Pseudomonas nitroreducens</name>
    <dbReference type="NCBI Taxonomy" id="46680"/>
    <lineage>
        <taxon>Bacteria</taxon>
        <taxon>Pseudomonadati</taxon>
        <taxon>Pseudomonadota</taxon>
        <taxon>Gammaproteobacteria</taxon>
        <taxon>Pseudomonadales</taxon>
        <taxon>Pseudomonadaceae</taxon>
        <taxon>Pseudomonas</taxon>
    </lineage>
</organism>
<comment type="caution">
    <text evidence="2">The sequence shown here is derived from an EMBL/GenBank/DDBJ whole genome shotgun (WGS) entry which is preliminary data.</text>
</comment>